<reference evidence="1 2" key="1">
    <citation type="submission" date="2016-05" db="EMBL/GenBank/DDBJ databases">
        <title>A degradative enzymes factory behind the ericoid mycorrhizal symbiosis.</title>
        <authorList>
            <consortium name="DOE Joint Genome Institute"/>
            <person name="Martino E."/>
            <person name="Morin E."/>
            <person name="Grelet G."/>
            <person name="Kuo A."/>
            <person name="Kohler A."/>
            <person name="Daghino S."/>
            <person name="Barry K."/>
            <person name="Choi C."/>
            <person name="Cichocki N."/>
            <person name="Clum A."/>
            <person name="Copeland A."/>
            <person name="Hainaut M."/>
            <person name="Haridas S."/>
            <person name="Labutti K."/>
            <person name="Lindquist E."/>
            <person name="Lipzen A."/>
            <person name="Khouja H.-R."/>
            <person name="Murat C."/>
            <person name="Ohm R."/>
            <person name="Olson A."/>
            <person name="Spatafora J."/>
            <person name="Veneault-Fourrey C."/>
            <person name="Henrissat B."/>
            <person name="Grigoriev I."/>
            <person name="Martin F."/>
            <person name="Perotto S."/>
        </authorList>
    </citation>
    <scope>NUCLEOTIDE SEQUENCE [LARGE SCALE GENOMIC DNA]</scope>
    <source>
        <strain evidence="1 2">UAMH 7357</strain>
    </source>
</reference>
<name>A0A2J6QIZ7_9HELO</name>
<evidence type="ECO:0000313" key="2">
    <source>
        <dbReference type="Proteomes" id="UP000235672"/>
    </source>
</evidence>
<evidence type="ECO:0000313" key="1">
    <source>
        <dbReference type="EMBL" id="PMD26241.1"/>
    </source>
</evidence>
<accession>A0A2J6QIZ7</accession>
<dbReference type="EMBL" id="KZ613468">
    <property type="protein sequence ID" value="PMD26241.1"/>
    <property type="molecule type" value="Genomic_DNA"/>
</dbReference>
<dbReference type="Proteomes" id="UP000235672">
    <property type="component" value="Unassembled WGS sequence"/>
</dbReference>
<gene>
    <name evidence="1" type="ORF">NA56DRAFT_698407</name>
</gene>
<organism evidence="1 2">
    <name type="scientific">Hyaloscypha hepaticicola</name>
    <dbReference type="NCBI Taxonomy" id="2082293"/>
    <lineage>
        <taxon>Eukaryota</taxon>
        <taxon>Fungi</taxon>
        <taxon>Dikarya</taxon>
        <taxon>Ascomycota</taxon>
        <taxon>Pezizomycotina</taxon>
        <taxon>Leotiomycetes</taxon>
        <taxon>Helotiales</taxon>
        <taxon>Hyaloscyphaceae</taxon>
        <taxon>Hyaloscypha</taxon>
    </lineage>
</organism>
<sequence length="162" mass="18120">MGPLAYGAAERKCVCVTTWACSRGPHHTCFRVSHDNLRKEGRNEKWPKYTKLLQFPRREAYIVPGVLGPMLDLHKKEFVDAQGSPGSWRGIKMLNVTILEGCKYGKAQSPTMISNKPRSVIQLKSTPWDAVEPSAFARLVNLDALCTLQTRTIDEMIPLGGH</sequence>
<keyword evidence="2" id="KW-1185">Reference proteome</keyword>
<dbReference type="AlphaFoldDB" id="A0A2J6QIZ7"/>
<protein>
    <submittedName>
        <fullName evidence="1">Uncharacterized protein</fullName>
    </submittedName>
</protein>
<proteinExistence type="predicted"/>